<evidence type="ECO:0000256" key="1">
    <source>
        <dbReference type="ARBA" id="ARBA00000085"/>
    </source>
</evidence>
<dbReference type="InterPro" id="IPR003660">
    <property type="entry name" value="HAMP_dom"/>
</dbReference>
<reference evidence="14 15" key="1">
    <citation type="submission" date="2024-03" db="EMBL/GenBank/DDBJ databases">
        <title>Human intestinal bacterial collection.</title>
        <authorList>
            <person name="Pauvert C."/>
            <person name="Hitch T.C.A."/>
            <person name="Clavel T."/>
        </authorList>
    </citation>
    <scope>NUCLEOTIDE SEQUENCE [LARGE SCALE GENOMIC DNA]</scope>
    <source>
        <strain evidence="14 15">CLA-JM-H11</strain>
    </source>
</reference>
<dbReference type="SUPFAM" id="SSF55874">
    <property type="entry name" value="ATPase domain of HSP90 chaperone/DNA topoisomerase II/histidine kinase"/>
    <property type="match status" value="1"/>
</dbReference>
<keyword evidence="15" id="KW-1185">Reference proteome</keyword>
<dbReference type="PROSITE" id="PS50109">
    <property type="entry name" value="HIS_KIN"/>
    <property type="match status" value="1"/>
</dbReference>
<dbReference type="SMART" id="SM00388">
    <property type="entry name" value="HisKA"/>
    <property type="match status" value="1"/>
</dbReference>
<proteinExistence type="predicted"/>
<dbReference type="InterPro" id="IPR005467">
    <property type="entry name" value="His_kinase_dom"/>
</dbReference>
<evidence type="ECO:0000259" key="13">
    <source>
        <dbReference type="PROSITE" id="PS50885"/>
    </source>
</evidence>
<comment type="subcellular location">
    <subcellularLocation>
        <location evidence="2">Membrane</location>
    </subcellularLocation>
</comment>
<feature type="domain" description="Histidine kinase" evidence="12">
    <location>
        <begin position="236"/>
        <end position="450"/>
    </location>
</feature>
<feature type="transmembrane region" description="Helical" evidence="11">
    <location>
        <begin position="149"/>
        <end position="173"/>
    </location>
</feature>
<organism evidence="14 15">
    <name type="scientific">Ruthenibacterium intestinale</name>
    <dbReference type="NCBI Taxonomy" id="3133163"/>
    <lineage>
        <taxon>Bacteria</taxon>
        <taxon>Bacillati</taxon>
        <taxon>Bacillota</taxon>
        <taxon>Clostridia</taxon>
        <taxon>Eubacteriales</taxon>
        <taxon>Oscillospiraceae</taxon>
        <taxon>Ruthenibacterium</taxon>
    </lineage>
</organism>
<dbReference type="Pfam" id="PF02518">
    <property type="entry name" value="HATPase_c"/>
    <property type="match status" value="1"/>
</dbReference>
<evidence type="ECO:0000256" key="9">
    <source>
        <dbReference type="ARBA" id="ARBA00023012"/>
    </source>
</evidence>
<evidence type="ECO:0000256" key="7">
    <source>
        <dbReference type="ARBA" id="ARBA00022777"/>
    </source>
</evidence>
<evidence type="ECO:0000256" key="2">
    <source>
        <dbReference type="ARBA" id="ARBA00004370"/>
    </source>
</evidence>
<evidence type="ECO:0000256" key="6">
    <source>
        <dbReference type="ARBA" id="ARBA00022692"/>
    </source>
</evidence>
<dbReference type="Pfam" id="PF00672">
    <property type="entry name" value="HAMP"/>
    <property type="match status" value="1"/>
</dbReference>
<evidence type="ECO:0000256" key="10">
    <source>
        <dbReference type="ARBA" id="ARBA00023136"/>
    </source>
</evidence>
<keyword evidence="6 11" id="KW-0812">Transmembrane</keyword>
<protein>
    <recommendedName>
        <fullName evidence="3">histidine kinase</fullName>
        <ecNumber evidence="3">2.7.13.3</ecNumber>
    </recommendedName>
</protein>
<evidence type="ECO:0000313" key="15">
    <source>
        <dbReference type="Proteomes" id="UP001477672"/>
    </source>
</evidence>
<dbReference type="PANTHER" id="PTHR45436:SF5">
    <property type="entry name" value="SENSOR HISTIDINE KINASE TRCS"/>
    <property type="match status" value="1"/>
</dbReference>
<dbReference type="CDD" id="cd00075">
    <property type="entry name" value="HATPase"/>
    <property type="match status" value="1"/>
</dbReference>
<dbReference type="SMART" id="SM00387">
    <property type="entry name" value="HATPase_c"/>
    <property type="match status" value="1"/>
</dbReference>
<dbReference type="Gene3D" id="6.10.340.10">
    <property type="match status" value="1"/>
</dbReference>
<dbReference type="RefSeq" id="WP_349215485.1">
    <property type="nucleotide sequence ID" value="NZ_JBBMFA010000080.1"/>
</dbReference>
<evidence type="ECO:0000256" key="5">
    <source>
        <dbReference type="ARBA" id="ARBA00022679"/>
    </source>
</evidence>
<comment type="caution">
    <text evidence="14">The sequence shown here is derived from an EMBL/GenBank/DDBJ whole genome shotgun (WGS) entry which is preliminary data.</text>
</comment>
<dbReference type="PROSITE" id="PS50885">
    <property type="entry name" value="HAMP"/>
    <property type="match status" value="1"/>
</dbReference>
<dbReference type="SMART" id="SM00304">
    <property type="entry name" value="HAMP"/>
    <property type="match status" value="1"/>
</dbReference>
<dbReference type="CDD" id="cd06225">
    <property type="entry name" value="HAMP"/>
    <property type="match status" value="1"/>
</dbReference>
<dbReference type="SUPFAM" id="SSF158472">
    <property type="entry name" value="HAMP domain-like"/>
    <property type="match status" value="1"/>
</dbReference>
<dbReference type="Gene3D" id="3.30.565.10">
    <property type="entry name" value="Histidine kinase-like ATPase, C-terminal domain"/>
    <property type="match status" value="1"/>
</dbReference>
<evidence type="ECO:0000313" key="14">
    <source>
        <dbReference type="EMBL" id="MEQ2520046.1"/>
    </source>
</evidence>
<dbReference type="SUPFAM" id="SSF47384">
    <property type="entry name" value="Homodimeric domain of signal transducing histidine kinase"/>
    <property type="match status" value="1"/>
</dbReference>
<dbReference type="Gene3D" id="1.10.287.130">
    <property type="match status" value="1"/>
</dbReference>
<dbReference type="InterPro" id="IPR004358">
    <property type="entry name" value="Sig_transdc_His_kin-like_C"/>
</dbReference>
<dbReference type="GO" id="GO:0016301">
    <property type="term" value="F:kinase activity"/>
    <property type="evidence" value="ECO:0007669"/>
    <property type="project" value="UniProtKB-KW"/>
</dbReference>
<evidence type="ECO:0000256" key="4">
    <source>
        <dbReference type="ARBA" id="ARBA00022553"/>
    </source>
</evidence>
<evidence type="ECO:0000256" key="8">
    <source>
        <dbReference type="ARBA" id="ARBA00022989"/>
    </source>
</evidence>
<dbReference type="InterPro" id="IPR036890">
    <property type="entry name" value="HATPase_C_sf"/>
</dbReference>
<keyword evidence="9" id="KW-0902">Two-component regulatory system</keyword>
<comment type="catalytic activity">
    <reaction evidence="1">
        <text>ATP + protein L-histidine = ADP + protein N-phospho-L-histidine.</text>
        <dbReference type="EC" id="2.7.13.3"/>
    </reaction>
</comment>
<sequence>MKRMTIRLKVTLWFTLFMGMLAGVALWLLFYAGGESARLATRDRMVTLVEESRSAMEAVDGGLEIREELQYFQDGVYLSVYTAAGEPLYGAVPGQFDNTSAFSDRRMRAVGTMQNNWYVYDARHEIDGYGVVWVRGVSSADDVNSTLRAMLRLALVVFPFFVVLAAVGGYLIARNAFRPVRRIAQTAREISEGNDLSRRIALGEGRDEIYALAAEFDRMFQRLQAAFEAEKQFASDASHELRTPTAIVISQCEDALENAETLDEARAALRSVLDQAEKMAALIAQLLMLARTAGGSQKLHWEQVDLSELAELVAEQMEETADARHISVETSVQPGLVVQGDETLLMRLLINLLENGIKYGREGGWLRLTLTGDEDTVTGVVEDNGIGIAPEHLDKIWNRFWQADPARSTQGAGLGLSMVKWIAEAHGGSVCVRSEPGQGTAFTFTLSRSPQKN</sequence>
<dbReference type="InterPro" id="IPR003594">
    <property type="entry name" value="HATPase_dom"/>
</dbReference>
<feature type="transmembrane region" description="Helical" evidence="11">
    <location>
        <begin position="12"/>
        <end position="32"/>
    </location>
</feature>
<dbReference type="InterPro" id="IPR050428">
    <property type="entry name" value="TCS_sensor_his_kinase"/>
</dbReference>
<dbReference type="PANTHER" id="PTHR45436">
    <property type="entry name" value="SENSOR HISTIDINE KINASE YKOH"/>
    <property type="match status" value="1"/>
</dbReference>
<dbReference type="Proteomes" id="UP001477672">
    <property type="component" value="Unassembled WGS sequence"/>
</dbReference>
<evidence type="ECO:0000256" key="3">
    <source>
        <dbReference type="ARBA" id="ARBA00012438"/>
    </source>
</evidence>
<gene>
    <name evidence="14" type="ORF">WMO24_06350</name>
</gene>
<dbReference type="Pfam" id="PF00512">
    <property type="entry name" value="HisKA"/>
    <property type="match status" value="1"/>
</dbReference>
<keyword evidence="5" id="KW-0808">Transferase</keyword>
<dbReference type="CDD" id="cd00082">
    <property type="entry name" value="HisKA"/>
    <property type="match status" value="1"/>
</dbReference>
<evidence type="ECO:0000259" key="12">
    <source>
        <dbReference type="PROSITE" id="PS50109"/>
    </source>
</evidence>
<keyword evidence="7 14" id="KW-0418">Kinase</keyword>
<accession>A0ABV1GDY1</accession>
<dbReference type="PRINTS" id="PR00344">
    <property type="entry name" value="BCTRLSENSOR"/>
</dbReference>
<name>A0ABV1GDY1_9FIRM</name>
<keyword evidence="8 11" id="KW-1133">Transmembrane helix</keyword>
<feature type="domain" description="HAMP" evidence="13">
    <location>
        <begin position="174"/>
        <end position="228"/>
    </location>
</feature>
<keyword evidence="10 11" id="KW-0472">Membrane</keyword>
<keyword evidence="4" id="KW-0597">Phosphoprotein</keyword>
<dbReference type="InterPro" id="IPR003661">
    <property type="entry name" value="HisK_dim/P_dom"/>
</dbReference>
<dbReference type="InterPro" id="IPR036097">
    <property type="entry name" value="HisK_dim/P_sf"/>
</dbReference>
<evidence type="ECO:0000256" key="11">
    <source>
        <dbReference type="SAM" id="Phobius"/>
    </source>
</evidence>
<dbReference type="EMBL" id="JBBMFA010000080">
    <property type="protein sequence ID" value="MEQ2520046.1"/>
    <property type="molecule type" value="Genomic_DNA"/>
</dbReference>
<dbReference type="EC" id="2.7.13.3" evidence="3"/>